<organism evidence="12 13">
    <name type="scientific">Hymenobacter bucti</name>
    <dbReference type="NCBI Taxonomy" id="1844114"/>
    <lineage>
        <taxon>Bacteria</taxon>
        <taxon>Pseudomonadati</taxon>
        <taxon>Bacteroidota</taxon>
        <taxon>Cytophagia</taxon>
        <taxon>Cytophagales</taxon>
        <taxon>Hymenobacteraceae</taxon>
        <taxon>Hymenobacter</taxon>
    </lineage>
</organism>
<evidence type="ECO:0000313" key="12">
    <source>
        <dbReference type="EMBL" id="MFD1875603.1"/>
    </source>
</evidence>
<dbReference type="SMART" id="SM00388">
    <property type="entry name" value="HisKA"/>
    <property type="match status" value="1"/>
</dbReference>
<dbReference type="PANTHER" id="PTHR43547">
    <property type="entry name" value="TWO-COMPONENT HISTIDINE KINASE"/>
    <property type="match status" value="1"/>
</dbReference>
<dbReference type="SMART" id="SM00387">
    <property type="entry name" value="HATPase_c"/>
    <property type="match status" value="1"/>
</dbReference>
<dbReference type="Pfam" id="PF00512">
    <property type="entry name" value="HisKA"/>
    <property type="match status" value="1"/>
</dbReference>
<dbReference type="EMBL" id="JBHUFD010000019">
    <property type="protein sequence ID" value="MFD1875603.1"/>
    <property type="molecule type" value="Genomic_DNA"/>
</dbReference>
<evidence type="ECO:0000256" key="8">
    <source>
        <dbReference type="SAM" id="Coils"/>
    </source>
</evidence>
<reference evidence="13" key="1">
    <citation type="journal article" date="2019" name="Int. J. Syst. Evol. Microbiol.">
        <title>The Global Catalogue of Microorganisms (GCM) 10K type strain sequencing project: providing services to taxonomists for standard genome sequencing and annotation.</title>
        <authorList>
            <consortium name="The Broad Institute Genomics Platform"/>
            <consortium name="The Broad Institute Genome Sequencing Center for Infectious Disease"/>
            <person name="Wu L."/>
            <person name="Ma J."/>
        </authorList>
    </citation>
    <scope>NUCLEOTIDE SEQUENCE [LARGE SCALE GENOMIC DNA]</scope>
    <source>
        <strain evidence="13">CGMCC 1.15795</strain>
    </source>
</reference>
<dbReference type="SMART" id="SM00448">
    <property type="entry name" value="REC"/>
    <property type="match status" value="1"/>
</dbReference>
<evidence type="ECO:0000256" key="5">
    <source>
        <dbReference type="ARBA" id="ARBA00023125"/>
    </source>
</evidence>
<dbReference type="InterPro" id="IPR003594">
    <property type="entry name" value="HATPase_dom"/>
</dbReference>
<evidence type="ECO:0000256" key="4">
    <source>
        <dbReference type="ARBA" id="ARBA00023015"/>
    </source>
</evidence>
<comment type="caution">
    <text evidence="12">The sequence shown here is derived from an EMBL/GenBank/DDBJ whole genome shotgun (WGS) entry which is preliminary data.</text>
</comment>
<evidence type="ECO:0000259" key="11">
    <source>
        <dbReference type="PROSITE" id="PS50110"/>
    </source>
</evidence>
<dbReference type="SUPFAM" id="SSF47384">
    <property type="entry name" value="Homodimeric domain of signal transducing histidine kinase"/>
    <property type="match status" value="1"/>
</dbReference>
<evidence type="ECO:0000256" key="2">
    <source>
        <dbReference type="ARBA" id="ARBA00012438"/>
    </source>
</evidence>
<keyword evidence="6" id="KW-0804">Transcription</keyword>
<dbReference type="PROSITE" id="PS50110">
    <property type="entry name" value="RESPONSE_REGULATORY"/>
    <property type="match status" value="1"/>
</dbReference>
<dbReference type="Pfam" id="PF13407">
    <property type="entry name" value="Peripla_BP_4"/>
    <property type="match status" value="1"/>
</dbReference>
<dbReference type="InterPro" id="IPR003661">
    <property type="entry name" value="HisK_dim/P_dom"/>
</dbReference>
<dbReference type="PANTHER" id="PTHR43547:SF2">
    <property type="entry name" value="HYBRID SIGNAL TRANSDUCTION HISTIDINE KINASE C"/>
    <property type="match status" value="1"/>
</dbReference>
<gene>
    <name evidence="12" type="ORF">ACFSDX_24440</name>
</gene>
<dbReference type="PROSITE" id="PS01124">
    <property type="entry name" value="HTH_ARAC_FAMILY_2"/>
    <property type="match status" value="1"/>
</dbReference>
<evidence type="ECO:0000313" key="13">
    <source>
        <dbReference type="Proteomes" id="UP001597197"/>
    </source>
</evidence>
<dbReference type="InterPro" id="IPR028082">
    <property type="entry name" value="Peripla_BP_I"/>
</dbReference>
<dbReference type="InterPro" id="IPR011006">
    <property type="entry name" value="CheY-like_superfamily"/>
</dbReference>
<feature type="domain" description="Histidine kinase" evidence="10">
    <location>
        <begin position="467"/>
        <end position="687"/>
    </location>
</feature>
<dbReference type="Gene3D" id="3.30.565.10">
    <property type="entry name" value="Histidine kinase-like ATPase, C-terminal domain"/>
    <property type="match status" value="1"/>
</dbReference>
<accession>A0ABW4R152</accession>
<dbReference type="InterPro" id="IPR018062">
    <property type="entry name" value="HTH_AraC-typ_CS"/>
</dbReference>
<evidence type="ECO:0000256" key="7">
    <source>
        <dbReference type="PROSITE-ProRule" id="PRU00169"/>
    </source>
</evidence>
<dbReference type="SUPFAM" id="SSF55874">
    <property type="entry name" value="ATPase domain of HSP90 chaperone/DNA topoisomerase II/histidine kinase"/>
    <property type="match status" value="1"/>
</dbReference>
<feature type="domain" description="Response regulatory" evidence="11">
    <location>
        <begin position="737"/>
        <end position="852"/>
    </location>
</feature>
<dbReference type="PROSITE" id="PS51257">
    <property type="entry name" value="PROKAR_LIPOPROTEIN"/>
    <property type="match status" value="1"/>
</dbReference>
<dbReference type="Gene3D" id="1.10.10.60">
    <property type="entry name" value="Homeodomain-like"/>
    <property type="match status" value="1"/>
</dbReference>
<dbReference type="SUPFAM" id="SSF52172">
    <property type="entry name" value="CheY-like"/>
    <property type="match status" value="1"/>
</dbReference>
<dbReference type="InterPro" id="IPR036097">
    <property type="entry name" value="HisK_dim/P_sf"/>
</dbReference>
<sequence length="989" mass="109738">MSQWLRVFGYWLLPWLLLAGCSSPTQSAKSYRIVFAQCNSVGKWREAMLEGMRRELSFHPEVQFTTLDAQNDIKLQQAQILALTKKETDLLIVTPCETKLLTVAAAVEEIYDRGLPVVILNQPVDSRRYTAYVGSSNSEIGLSAARCAAGLLRQRGQVVELQGWLGNQTAIKRHEGFAQGLAEYPGMKLVGKVASDWLSFTAKAELQALLRAHPETNLIFAHSDLLALDAYRVCKELGREKQIRIIGVNGLPGPGEGIGLVQDGVLAASISNLPGGAEAMRLALRILNKESYERENLLGITVIDSTNVAMMRQQADRLASQQQDIERQLTLMDDLQANYVTQRNLLIGLLVALLAMAGFAAKAWQSGRQQRHLNQQLAQRNEENTSINAQLKAQNEENVRINEQLIAQNEENARINEELKTQNERNVHINEQLTAQNEEIRRQRNQLEALATQAQADTEAKLRFFTNFSHELRTPLTLIQGPIDELMATKSGFTAAQRHDLGLVHRNTQRLLKLVNQLMDFRRIEVGKMNVQASEGNLVEFVGEIVDVFERPAILRGIRLHWLPAATVVSAWFDPNVLDKILFNLLSNALKFTPESGEIVVRLLPEDKAAGRMVRISVADTGPGISPRDQAHIFEWFYQGQADGTAQGSGMGLALALGLARLHHGQLTVQSEPGQGTTFELTLPCELPLALHAPLIPLLAAEADQSPLPRQRRLAVDVFEQPTEAAPTVDASASDTLVLVIEDNPEVNDFLVRKLRPAFQVQAATNGTTGVEMATALIPDLVVCDVMMPGLTGLEVVARLREDWRTSHIPVVLLTARGAPEQQLEGVQAGADLYLTKPFNPAFLLESIRTLLANRARQREHFRRELNLDKTTVAPTRPDQRFLTDLTAIIEANLSRPELSVDDVGRSLNLSRMQLYRKVKALLGTGLTEHIQNIRLTKARQLLLDDSLTIAEVGYELGFSSPSYFAATFRAKYQVSPSEFRALQPTAES</sequence>
<proteinExistence type="predicted"/>
<dbReference type="SMART" id="SM00342">
    <property type="entry name" value="HTH_ARAC"/>
    <property type="match status" value="1"/>
</dbReference>
<feature type="domain" description="HTH araC/xylS-type" evidence="9">
    <location>
        <begin position="884"/>
        <end position="983"/>
    </location>
</feature>
<dbReference type="Pfam" id="PF02518">
    <property type="entry name" value="HATPase_c"/>
    <property type="match status" value="1"/>
</dbReference>
<evidence type="ECO:0000256" key="3">
    <source>
        <dbReference type="ARBA" id="ARBA00022553"/>
    </source>
</evidence>
<dbReference type="Pfam" id="PF12833">
    <property type="entry name" value="HTH_18"/>
    <property type="match status" value="1"/>
</dbReference>
<dbReference type="Gene3D" id="3.40.50.2300">
    <property type="match status" value="3"/>
</dbReference>
<keyword evidence="5" id="KW-0238">DNA-binding</keyword>
<dbReference type="InterPro" id="IPR009057">
    <property type="entry name" value="Homeodomain-like_sf"/>
</dbReference>
<protein>
    <recommendedName>
        <fullName evidence="2">histidine kinase</fullName>
        <ecNumber evidence="2">2.7.13.3</ecNumber>
    </recommendedName>
</protein>
<dbReference type="CDD" id="cd06308">
    <property type="entry name" value="PBP1_sensor_kinase-like"/>
    <property type="match status" value="1"/>
</dbReference>
<dbReference type="SUPFAM" id="SSF53822">
    <property type="entry name" value="Periplasmic binding protein-like I"/>
    <property type="match status" value="1"/>
</dbReference>
<keyword evidence="13" id="KW-1185">Reference proteome</keyword>
<dbReference type="InterPro" id="IPR025997">
    <property type="entry name" value="SBP_2_dom"/>
</dbReference>
<dbReference type="PROSITE" id="PS00041">
    <property type="entry name" value="HTH_ARAC_FAMILY_1"/>
    <property type="match status" value="1"/>
</dbReference>
<keyword evidence="4" id="KW-0805">Transcription regulation</keyword>
<comment type="catalytic activity">
    <reaction evidence="1">
        <text>ATP + protein L-histidine = ADP + protein N-phospho-L-histidine.</text>
        <dbReference type="EC" id="2.7.13.3"/>
    </reaction>
</comment>
<dbReference type="RefSeq" id="WP_382319756.1">
    <property type="nucleotide sequence ID" value="NZ_JBHUIA010000011.1"/>
</dbReference>
<dbReference type="InterPro" id="IPR005467">
    <property type="entry name" value="His_kinase_dom"/>
</dbReference>
<evidence type="ECO:0000256" key="1">
    <source>
        <dbReference type="ARBA" id="ARBA00000085"/>
    </source>
</evidence>
<dbReference type="PRINTS" id="PR00344">
    <property type="entry name" value="BCTRLSENSOR"/>
</dbReference>
<keyword evidence="8" id="KW-0175">Coiled coil</keyword>
<dbReference type="Proteomes" id="UP001597197">
    <property type="component" value="Unassembled WGS sequence"/>
</dbReference>
<dbReference type="CDD" id="cd00082">
    <property type="entry name" value="HisKA"/>
    <property type="match status" value="1"/>
</dbReference>
<feature type="coiled-coil region" evidence="8">
    <location>
        <begin position="308"/>
        <end position="338"/>
    </location>
</feature>
<dbReference type="Gene3D" id="1.10.287.130">
    <property type="match status" value="1"/>
</dbReference>
<feature type="modified residue" description="4-aspartylphosphate" evidence="7">
    <location>
        <position position="785"/>
    </location>
</feature>
<evidence type="ECO:0000256" key="6">
    <source>
        <dbReference type="ARBA" id="ARBA00023163"/>
    </source>
</evidence>
<evidence type="ECO:0000259" key="10">
    <source>
        <dbReference type="PROSITE" id="PS50109"/>
    </source>
</evidence>
<evidence type="ECO:0000259" key="9">
    <source>
        <dbReference type="PROSITE" id="PS01124"/>
    </source>
</evidence>
<keyword evidence="3 7" id="KW-0597">Phosphoprotein</keyword>
<dbReference type="SUPFAM" id="SSF46689">
    <property type="entry name" value="Homeodomain-like"/>
    <property type="match status" value="1"/>
</dbReference>
<dbReference type="InterPro" id="IPR036890">
    <property type="entry name" value="HATPase_C_sf"/>
</dbReference>
<dbReference type="CDD" id="cd17574">
    <property type="entry name" value="REC_OmpR"/>
    <property type="match status" value="1"/>
</dbReference>
<dbReference type="PROSITE" id="PS50109">
    <property type="entry name" value="HIS_KIN"/>
    <property type="match status" value="1"/>
</dbReference>
<feature type="coiled-coil region" evidence="8">
    <location>
        <begin position="377"/>
        <end position="457"/>
    </location>
</feature>
<dbReference type="InterPro" id="IPR004358">
    <property type="entry name" value="Sig_transdc_His_kin-like_C"/>
</dbReference>
<dbReference type="InterPro" id="IPR018060">
    <property type="entry name" value="HTH_AraC"/>
</dbReference>
<dbReference type="EC" id="2.7.13.3" evidence="2"/>
<dbReference type="InterPro" id="IPR001789">
    <property type="entry name" value="Sig_transdc_resp-reg_receiver"/>
</dbReference>
<name>A0ABW4R152_9BACT</name>
<dbReference type="Pfam" id="PF00072">
    <property type="entry name" value="Response_reg"/>
    <property type="match status" value="1"/>
</dbReference>